<proteinExistence type="predicted"/>
<evidence type="ECO:0000313" key="1">
    <source>
        <dbReference type="EMBL" id="KAI9510665.1"/>
    </source>
</evidence>
<gene>
    <name evidence="1" type="ORF">F5148DRAFT_1147395</name>
</gene>
<name>A0ACC0UG04_9AGAM</name>
<dbReference type="Proteomes" id="UP001207468">
    <property type="component" value="Unassembled WGS sequence"/>
</dbReference>
<protein>
    <submittedName>
        <fullName evidence="1">Uncharacterized protein</fullName>
    </submittedName>
</protein>
<accession>A0ACC0UG04</accession>
<keyword evidence="2" id="KW-1185">Reference proteome</keyword>
<reference evidence="1" key="1">
    <citation type="submission" date="2021-03" db="EMBL/GenBank/DDBJ databases">
        <title>Evolutionary priming and transition to the ectomycorrhizal habit in an iconic lineage of mushroom-forming fungi: is preadaptation a requirement?</title>
        <authorList>
            <consortium name="DOE Joint Genome Institute"/>
            <person name="Looney B.P."/>
            <person name="Miyauchi S."/>
            <person name="Morin E."/>
            <person name="Drula E."/>
            <person name="Courty P.E."/>
            <person name="Chicoki N."/>
            <person name="Fauchery L."/>
            <person name="Kohler A."/>
            <person name="Kuo A."/>
            <person name="LaButti K."/>
            <person name="Pangilinan J."/>
            <person name="Lipzen A."/>
            <person name="Riley R."/>
            <person name="Andreopoulos W."/>
            <person name="He G."/>
            <person name="Johnson J."/>
            <person name="Barry K.W."/>
            <person name="Grigoriev I.V."/>
            <person name="Nagy L."/>
            <person name="Hibbett D."/>
            <person name="Henrissat B."/>
            <person name="Matheny P.B."/>
            <person name="Labbe J."/>
            <person name="Martin A.F."/>
        </authorList>
    </citation>
    <scope>NUCLEOTIDE SEQUENCE</scope>
    <source>
        <strain evidence="1">BPL698</strain>
    </source>
</reference>
<comment type="caution">
    <text evidence="1">The sequence shown here is derived from an EMBL/GenBank/DDBJ whole genome shotgun (WGS) entry which is preliminary data.</text>
</comment>
<sequence>MANMDRRARFNPNPVAEVRSIPSPASSTSSLAPSPGPSTPPPLPGVAFSSPAHSPQVSMHSPYHSPSQPRVYTPSPIPQAQPLPFIPPPPLTPGVYLNPALAAPNVLFDMRHPPSPSTLNLSPAVLATHASQPPLPSLGLHPTLSPKGAAVTVLDVLLAIYRHLRTAVKANEYEAMSRSRKTEISQEFERRVSAHPEQRDKGLRRVDFLGRRFHARGLVRAQSKDSVWDVVIR</sequence>
<organism evidence="1 2">
    <name type="scientific">Russula earlei</name>
    <dbReference type="NCBI Taxonomy" id="71964"/>
    <lineage>
        <taxon>Eukaryota</taxon>
        <taxon>Fungi</taxon>
        <taxon>Dikarya</taxon>
        <taxon>Basidiomycota</taxon>
        <taxon>Agaricomycotina</taxon>
        <taxon>Agaricomycetes</taxon>
        <taxon>Russulales</taxon>
        <taxon>Russulaceae</taxon>
        <taxon>Russula</taxon>
    </lineage>
</organism>
<evidence type="ECO:0000313" key="2">
    <source>
        <dbReference type="Proteomes" id="UP001207468"/>
    </source>
</evidence>
<dbReference type="EMBL" id="JAGFNK010000037">
    <property type="protein sequence ID" value="KAI9510665.1"/>
    <property type="molecule type" value="Genomic_DNA"/>
</dbReference>